<dbReference type="AlphaFoldDB" id="A0A919SLF8"/>
<gene>
    <name evidence="3" type="ORF">Aco04nite_36660</name>
</gene>
<organism evidence="3 4">
    <name type="scientific">Winogradskya consettensis</name>
    <dbReference type="NCBI Taxonomy" id="113560"/>
    <lineage>
        <taxon>Bacteria</taxon>
        <taxon>Bacillati</taxon>
        <taxon>Actinomycetota</taxon>
        <taxon>Actinomycetes</taxon>
        <taxon>Micromonosporales</taxon>
        <taxon>Micromonosporaceae</taxon>
        <taxon>Winogradskya</taxon>
    </lineage>
</organism>
<evidence type="ECO:0000313" key="3">
    <source>
        <dbReference type="EMBL" id="GIM73699.1"/>
    </source>
</evidence>
<evidence type="ECO:0000256" key="1">
    <source>
        <dbReference type="SAM" id="Phobius"/>
    </source>
</evidence>
<feature type="transmembrane region" description="Helical" evidence="1">
    <location>
        <begin position="231"/>
        <end position="251"/>
    </location>
</feature>
<keyword evidence="4" id="KW-1185">Reference proteome</keyword>
<name>A0A919SLF8_9ACTN</name>
<evidence type="ECO:0008006" key="5">
    <source>
        <dbReference type="Google" id="ProtNLM"/>
    </source>
</evidence>
<dbReference type="EMBL" id="BOQP01000017">
    <property type="protein sequence ID" value="GIM73699.1"/>
    <property type="molecule type" value="Genomic_DNA"/>
</dbReference>
<feature type="signal peptide" evidence="2">
    <location>
        <begin position="1"/>
        <end position="25"/>
    </location>
</feature>
<dbReference type="RefSeq" id="WP_212998418.1">
    <property type="nucleotide sequence ID" value="NZ_BAAATW010000012.1"/>
</dbReference>
<keyword evidence="2" id="KW-0732">Signal</keyword>
<evidence type="ECO:0000313" key="4">
    <source>
        <dbReference type="Proteomes" id="UP000680865"/>
    </source>
</evidence>
<keyword evidence="1" id="KW-0812">Transmembrane</keyword>
<reference evidence="3" key="1">
    <citation type="submission" date="2021-03" db="EMBL/GenBank/DDBJ databases">
        <title>Whole genome shotgun sequence of Actinoplanes consettensis NBRC 14913.</title>
        <authorList>
            <person name="Komaki H."/>
            <person name="Tamura T."/>
        </authorList>
    </citation>
    <scope>NUCLEOTIDE SEQUENCE</scope>
    <source>
        <strain evidence="3">NBRC 14913</strain>
    </source>
</reference>
<sequence length="260" mass="27032">MRTRHVLITAALGAIFIGATGQSAAAVPSPAPGVSSAGTSFLTAVAVTPGQQVHVDAVTGDYLYWSFGAEAGQRPDVTATVALPPAGDRTGGQAWTIEVFDGLRRRQACVAGEQSPLADASATQIALRCQLRQVRSWAEPWDGDPLPGTYYVRLSSTELPEKDLGLPLKVDLLLAAPKGDTGADQGVLAAPLVANNRPGSVLTGGTAPSAAPVDDEDGGTFDWVPDFSSRWVWTVGGGVLAAVTGLIGFSWTRRRKVRTA</sequence>
<dbReference type="Proteomes" id="UP000680865">
    <property type="component" value="Unassembled WGS sequence"/>
</dbReference>
<keyword evidence="1" id="KW-0472">Membrane</keyword>
<proteinExistence type="predicted"/>
<feature type="chain" id="PRO_5038452912" description="Peptidase" evidence="2">
    <location>
        <begin position="26"/>
        <end position="260"/>
    </location>
</feature>
<protein>
    <recommendedName>
        <fullName evidence="5">Peptidase</fullName>
    </recommendedName>
</protein>
<comment type="caution">
    <text evidence="3">The sequence shown here is derived from an EMBL/GenBank/DDBJ whole genome shotgun (WGS) entry which is preliminary data.</text>
</comment>
<keyword evidence="1" id="KW-1133">Transmembrane helix</keyword>
<evidence type="ECO:0000256" key="2">
    <source>
        <dbReference type="SAM" id="SignalP"/>
    </source>
</evidence>
<accession>A0A919SLF8</accession>